<dbReference type="InterPro" id="IPR038028">
    <property type="entry name" value="BPTF"/>
</dbReference>
<dbReference type="Pfam" id="PF00628">
    <property type="entry name" value="PHD"/>
    <property type="match status" value="1"/>
</dbReference>
<dbReference type="InterPro" id="IPR036575">
    <property type="entry name" value="TFIIS_cen_dom_sf"/>
</dbReference>
<dbReference type="GO" id="GO:0000978">
    <property type="term" value="F:RNA polymerase II cis-regulatory region sequence-specific DNA binding"/>
    <property type="evidence" value="ECO:0000318"/>
    <property type="project" value="GO_Central"/>
</dbReference>
<dbReference type="PaxDb" id="214684-Q5KE61"/>
<feature type="compositionally biased region" description="Basic and acidic residues" evidence="8">
    <location>
        <begin position="18"/>
        <end position="29"/>
    </location>
</feature>
<dbReference type="RefSeq" id="XP_571878.1">
    <property type="nucleotide sequence ID" value="XM_571878.2"/>
</dbReference>
<dbReference type="PANTHER" id="PTHR45975:SF2">
    <property type="entry name" value="NUCLEOSOME-REMODELING FACTOR SUBUNIT BPTF"/>
    <property type="match status" value="1"/>
</dbReference>
<dbReference type="PANTHER" id="PTHR45975">
    <property type="entry name" value="NUCLEOSOME-REMODELING FACTOR SUBUNIT BPTF"/>
    <property type="match status" value="1"/>
</dbReference>
<sequence length="1242" mass="133339">MSTDPPRTSSRPRQKSQRALEHEDTKRYLEQQLDSPAKIPRPRPKSKPKHRSYCVCKQDTSGPMIECDVCSDWFHFKCINLAEDDAEKIHKYVCPSCTLSNPDQYTTYSYDIASFPSPSPPPGLELGPAGAGVQEIIKPRPSDGKGKSKHEDQKKKSILAKRKSKTETSRGGEDADGTGDGEDDDDDGDKVMATSSAHDSDSASVSASSSDSNPRHPDSDSDAASNASGPSRKRPRPRPRVPSKSTNVQRGDEKPSLPSSSSTQPKPKPKPKPKPRSISQSHPQPETKHVQAKTLPPIRQYVLSKLTLLFHTLFSSPPSSHPFTEEESARYAADVERAMFQAFKDIHPSTASTTTTTFSATATTGVGAAAKESAGTRYKTQFNLLTSSLTKNKHLLRPSLLQSILSRSLPPTALALLSASDLASAAQLEEMERAKQAVLESTVKTREEREREREMMSGGGGGVRAGRDGLEQLEDTREKEMWEVRKEEERERSEQREREHEQRERRESEVERDSVHPDDGSLSKDVKSIKDTIKHEPSRSPTIPSTAIPHHRRTSTSTSTLTPTSTPFKTEPAKPAFELTSAWGASNLQGGGNDQGGGGGGGRLERKPKKLDLSDQAIAGSVGDVGGVGGGAGEGDLDLDLDLGYGSGEMDLDELDYTGEVDAAAAADGAGGHGDGVDQEAEIENREEGEGLGEEGKGENQQKKKWEELMERPIEWSGWITNPAVPSSLRPPIALRLLTPHPSSSSNFTQSHTQIHPPWTALLPNSTIEITGRVPTKASVQYLSDMRLNPGKELICVLFTFGKPYAHGEGDGQAEGEKREWERLVGYHVERDRHAIYLPYGPKGPPPPPPASLSPSTTEGVQNTFKELYLIPLRPGDALPEFCELVDGLDVLNGRSAGNEDGTGGDLARGKENGKVGSVWLGVFVGSKRRNGSVSTSASANGSASAQRQIQTQTQVQKEGRPQARSESQSQTPPHDPRGPRIPRPAFIPPAHGASPSISSSRPSVHPLSPASAQSQSSGPGQGVIQNEKLQQLMASLNPSSLGLPGLPGLSGLPGLPNLPGVHGGAQVGTPPFPPGGTTPLGTGTGVSNSPPTLPRPPQHLQTNHLNQRLPPPPPTLPPPPGGYRPPPYGYIPTPPQGPAMTHGYGSPPYRRGSGGAYAYPLGSSGPPGPRGPPGPGPLPRPPLPPGAQAAQGGRPPQEERHHPNQNRQQEQGHRQGQRQGQRWRNERGNGNNNGGWKRRGH</sequence>
<dbReference type="SUPFAM" id="SSF57903">
    <property type="entry name" value="FYVE/PHD zinc finger"/>
    <property type="match status" value="1"/>
</dbReference>
<keyword evidence="6" id="KW-0862">Zinc</keyword>
<evidence type="ECO:0000256" key="7">
    <source>
        <dbReference type="PROSITE-ProRule" id="PRU00146"/>
    </source>
</evidence>
<feature type="compositionally biased region" description="Basic and acidic residues" evidence="8">
    <location>
        <begin position="137"/>
        <end position="155"/>
    </location>
</feature>
<dbReference type="GO" id="GO:0006351">
    <property type="term" value="P:DNA-templated transcription"/>
    <property type="evidence" value="ECO:0007669"/>
    <property type="project" value="InterPro"/>
</dbReference>
<dbReference type="eggNOG" id="KOG1632">
    <property type="taxonomic scope" value="Eukaryota"/>
</dbReference>
<keyword evidence="5 7" id="KW-0863">Zinc-finger</keyword>
<feature type="compositionally biased region" description="Low complexity" evidence="8">
    <location>
        <begin position="555"/>
        <end position="567"/>
    </location>
</feature>
<dbReference type="InterPro" id="IPR013083">
    <property type="entry name" value="Znf_RING/FYVE/PHD"/>
</dbReference>
<dbReference type="CDD" id="cd21538">
    <property type="entry name" value="SPOC_TFIIS"/>
    <property type="match status" value="1"/>
</dbReference>
<dbReference type="InterPro" id="IPR019787">
    <property type="entry name" value="Znf_PHD-finger"/>
</dbReference>
<dbReference type="SMART" id="SM00249">
    <property type="entry name" value="PHD"/>
    <property type="match status" value="1"/>
</dbReference>
<feature type="region of interest" description="Disordered" evidence="8">
    <location>
        <begin position="1061"/>
        <end position="1242"/>
    </location>
</feature>
<name>Q5KE61_CRYD1</name>
<dbReference type="GO" id="GO:0006357">
    <property type="term" value="P:regulation of transcription by RNA polymerase II"/>
    <property type="evidence" value="ECO:0000318"/>
    <property type="project" value="GO_Central"/>
</dbReference>
<keyword evidence="4" id="KW-0479">Metal-binding</keyword>
<feature type="compositionally biased region" description="Pro residues" evidence="8">
    <location>
        <begin position="1110"/>
        <end position="1138"/>
    </location>
</feature>
<proteinExistence type="inferred from homology"/>
<dbReference type="HOGENOM" id="CLU_266571_0_0_1"/>
<feature type="region of interest" description="Disordered" evidence="8">
    <location>
        <begin position="1"/>
        <end position="52"/>
    </location>
</feature>
<dbReference type="GeneID" id="3258874"/>
<feature type="region of interest" description="Disordered" evidence="8">
    <location>
        <begin position="437"/>
        <end position="615"/>
    </location>
</feature>
<feature type="compositionally biased region" description="Gly residues" evidence="8">
    <location>
        <begin position="589"/>
        <end position="602"/>
    </location>
</feature>
<dbReference type="OMA" id="KWEELME"/>
<dbReference type="STRING" id="214684.Q5KE61"/>
<keyword evidence="12" id="KW-1185">Reference proteome</keyword>
<feature type="region of interest" description="Disordered" evidence="8">
    <location>
        <begin position="135"/>
        <end position="294"/>
    </location>
</feature>
<protein>
    <recommendedName>
        <fullName evidence="3">Transcription factor BYE1</fullName>
    </recommendedName>
</protein>
<dbReference type="EMBL" id="AE017347">
    <property type="protein sequence ID" value="AAW44571.1"/>
    <property type="molecule type" value="Genomic_DNA"/>
</dbReference>
<evidence type="ECO:0000259" key="10">
    <source>
        <dbReference type="PROSITE" id="PS51321"/>
    </source>
</evidence>
<feature type="domain" description="TFIIS central" evidence="10">
    <location>
        <begin position="298"/>
        <end position="450"/>
    </location>
</feature>
<feature type="compositionally biased region" description="Basic and acidic residues" evidence="8">
    <location>
        <begin position="443"/>
        <end position="455"/>
    </location>
</feature>
<dbReference type="GO" id="GO:0016589">
    <property type="term" value="C:NURF complex"/>
    <property type="evidence" value="ECO:0000318"/>
    <property type="project" value="GO_Central"/>
</dbReference>
<feature type="compositionally biased region" description="Basic residues" evidence="8">
    <location>
        <begin position="40"/>
        <end position="52"/>
    </location>
</feature>
<evidence type="ECO:0000256" key="4">
    <source>
        <dbReference type="ARBA" id="ARBA00022723"/>
    </source>
</evidence>
<dbReference type="Proteomes" id="UP000002149">
    <property type="component" value="Chromosome 7"/>
</dbReference>
<evidence type="ECO:0000313" key="11">
    <source>
        <dbReference type="EMBL" id="AAW44571.1"/>
    </source>
</evidence>
<feature type="region of interest" description="Disordered" evidence="8">
    <location>
        <begin position="930"/>
        <end position="1023"/>
    </location>
</feature>
<dbReference type="InterPro" id="IPR001965">
    <property type="entry name" value="Znf_PHD"/>
</dbReference>
<comment type="similarity">
    <text evidence="2">Belongs to the BYE1 family.</text>
</comment>
<feature type="compositionally biased region" description="Pro residues" evidence="8">
    <location>
        <begin position="1167"/>
        <end position="1186"/>
    </location>
</feature>
<feature type="compositionally biased region" description="Low complexity" evidence="8">
    <location>
        <begin position="989"/>
        <end position="1019"/>
    </location>
</feature>
<feature type="domain" description="PHD-type" evidence="9">
    <location>
        <begin position="51"/>
        <end position="100"/>
    </location>
</feature>
<accession>Q5KE61</accession>
<dbReference type="InterPro" id="IPR011011">
    <property type="entry name" value="Znf_FYVE_PHD"/>
</dbReference>
<dbReference type="OrthoDB" id="436852at2759"/>
<dbReference type="AlphaFoldDB" id="Q5KE61"/>
<comment type="function">
    <text evidence="1">Negative regulator of transcription elongation.</text>
</comment>
<feature type="region of interest" description="Disordered" evidence="8">
    <location>
        <begin position="683"/>
        <end position="704"/>
    </location>
</feature>
<evidence type="ECO:0000256" key="5">
    <source>
        <dbReference type="ARBA" id="ARBA00022771"/>
    </source>
</evidence>
<dbReference type="VEuPathDB" id="FungiDB:CNG01620"/>
<evidence type="ECO:0000313" key="12">
    <source>
        <dbReference type="Proteomes" id="UP000002149"/>
    </source>
</evidence>
<evidence type="ECO:0000259" key="9">
    <source>
        <dbReference type="PROSITE" id="PS50016"/>
    </source>
</evidence>
<feature type="compositionally biased region" description="Basic and acidic residues" evidence="8">
    <location>
        <begin position="465"/>
        <end position="538"/>
    </location>
</feature>
<dbReference type="InterPro" id="IPR019786">
    <property type="entry name" value="Zinc_finger_PHD-type_CS"/>
</dbReference>
<dbReference type="PROSITE" id="PS51321">
    <property type="entry name" value="TFIIS_CENTRAL"/>
    <property type="match status" value="1"/>
</dbReference>
<evidence type="ECO:0000256" key="3">
    <source>
        <dbReference type="ARBA" id="ARBA00021616"/>
    </source>
</evidence>
<evidence type="ECO:0000256" key="2">
    <source>
        <dbReference type="ARBA" id="ARBA00011050"/>
    </source>
</evidence>
<dbReference type="GO" id="GO:0008270">
    <property type="term" value="F:zinc ion binding"/>
    <property type="evidence" value="ECO:0007669"/>
    <property type="project" value="UniProtKB-KW"/>
</dbReference>
<organism evidence="11 12">
    <name type="scientific">Cryptococcus deneoformans (strain JEC21 / ATCC MYA-565)</name>
    <name type="common">Cryptococcus neoformans var. neoformans serotype D</name>
    <dbReference type="NCBI Taxonomy" id="214684"/>
    <lineage>
        <taxon>Eukaryota</taxon>
        <taxon>Fungi</taxon>
        <taxon>Dikarya</taxon>
        <taxon>Basidiomycota</taxon>
        <taxon>Agaricomycotina</taxon>
        <taxon>Tremellomycetes</taxon>
        <taxon>Tremellales</taxon>
        <taxon>Cryptococcaceae</taxon>
        <taxon>Cryptococcus</taxon>
        <taxon>Cryptococcus neoformans species complex</taxon>
    </lineage>
</organism>
<feature type="compositionally biased region" description="Low complexity" evidence="8">
    <location>
        <begin position="256"/>
        <end position="265"/>
    </location>
</feature>
<dbReference type="KEGG" id="cne:CNG01620"/>
<dbReference type="InParanoid" id="Q5KE61"/>
<gene>
    <name evidence="11" type="ordered locus">CNG01620</name>
</gene>
<dbReference type="InterPro" id="IPR003618">
    <property type="entry name" value="TFIIS_cen_dom"/>
</dbReference>
<feature type="compositionally biased region" description="Basic residues" evidence="8">
    <location>
        <begin position="231"/>
        <end position="241"/>
    </location>
</feature>
<feature type="compositionally biased region" description="Acidic residues" evidence="8">
    <location>
        <begin position="174"/>
        <end position="188"/>
    </location>
</feature>
<reference evidence="11 12" key="1">
    <citation type="journal article" date="2005" name="Science">
        <title>The genome of the basidiomycetous yeast and human pathogen Cryptococcus neoformans.</title>
        <authorList>
            <person name="Loftus B.J."/>
            <person name="Fung E."/>
            <person name="Roncaglia P."/>
            <person name="Rowley D."/>
            <person name="Amedeo P."/>
            <person name="Bruno D."/>
            <person name="Vamathevan J."/>
            <person name="Miranda M."/>
            <person name="Anderson I.J."/>
            <person name="Fraser J.A."/>
            <person name="Allen J.E."/>
            <person name="Bosdet I.E."/>
            <person name="Brent M.R."/>
            <person name="Chiu R."/>
            <person name="Doering T.L."/>
            <person name="Donlin M.J."/>
            <person name="D'Souza C.A."/>
            <person name="Fox D.S."/>
            <person name="Grinberg V."/>
            <person name="Fu J."/>
            <person name="Fukushima M."/>
            <person name="Haas B.J."/>
            <person name="Huang J.C."/>
            <person name="Janbon G."/>
            <person name="Jones S.J."/>
            <person name="Koo H.L."/>
            <person name="Krzywinski M.I."/>
            <person name="Kwon-Chung J.K."/>
            <person name="Lengeler K.B."/>
            <person name="Maiti R."/>
            <person name="Marra M.A."/>
            <person name="Marra R.E."/>
            <person name="Mathewson C.A."/>
            <person name="Mitchell T.G."/>
            <person name="Pertea M."/>
            <person name="Riggs F.R."/>
            <person name="Salzberg S.L."/>
            <person name="Schein J.E."/>
            <person name="Shvartsbeyn A."/>
            <person name="Shin H."/>
            <person name="Shumway M."/>
            <person name="Specht C.A."/>
            <person name="Suh B.B."/>
            <person name="Tenney A."/>
            <person name="Utterback T.R."/>
            <person name="Wickes B.L."/>
            <person name="Wortman J.R."/>
            <person name="Wye N.H."/>
            <person name="Kronstad J.W."/>
            <person name="Lodge J.K."/>
            <person name="Heitman J."/>
            <person name="Davis R.W."/>
            <person name="Fraser C.M."/>
            <person name="Hyman R.W."/>
        </authorList>
    </citation>
    <scope>NUCLEOTIDE SEQUENCE [LARGE SCALE GENOMIC DNA]</scope>
    <source>
        <strain evidence="12">JEC21 / ATCC MYA-565</strain>
    </source>
</reference>
<dbReference type="PROSITE" id="PS01359">
    <property type="entry name" value="ZF_PHD_1"/>
    <property type="match status" value="1"/>
</dbReference>
<feature type="compositionally biased region" description="Low complexity" evidence="8">
    <location>
        <begin position="202"/>
        <end position="212"/>
    </location>
</feature>
<dbReference type="Gene3D" id="1.10.472.30">
    <property type="entry name" value="Transcription elongation factor S-II, central domain"/>
    <property type="match status" value="1"/>
</dbReference>
<evidence type="ECO:0000256" key="8">
    <source>
        <dbReference type="SAM" id="MobiDB-lite"/>
    </source>
</evidence>
<evidence type="ECO:0000256" key="1">
    <source>
        <dbReference type="ARBA" id="ARBA00002311"/>
    </source>
</evidence>
<feature type="compositionally biased region" description="Low complexity" evidence="8">
    <location>
        <begin position="1187"/>
        <end position="1196"/>
    </location>
</feature>
<evidence type="ECO:0000256" key="6">
    <source>
        <dbReference type="ARBA" id="ARBA00022833"/>
    </source>
</evidence>
<dbReference type="Gene3D" id="3.30.40.10">
    <property type="entry name" value="Zinc/RING finger domain, C3HC4 (zinc finger)"/>
    <property type="match status" value="1"/>
</dbReference>
<dbReference type="PROSITE" id="PS50016">
    <property type="entry name" value="ZF_PHD_2"/>
    <property type="match status" value="1"/>
</dbReference>
<feature type="compositionally biased region" description="Low complexity" evidence="8">
    <location>
        <begin position="932"/>
        <end position="957"/>
    </location>
</feature>